<dbReference type="SUPFAM" id="SSF53955">
    <property type="entry name" value="Lysozyme-like"/>
    <property type="match status" value="1"/>
</dbReference>
<organism evidence="2">
    <name type="scientific">Dictyoglomus thermophilum</name>
    <dbReference type="NCBI Taxonomy" id="14"/>
    <lineage>
        <taxon>Bacteria</taxon>
        <taxon>Pseudomonadati</taxon>
        <taxon>Dictyoglomota</taxon>
        <taxon>Dictyoglomia</taxon>
        <taxon>Dictyoglomales</taxon>
        <taxon>Dictyoglomaceae</taxon>
        <taxon>Dictyoglomus</taxon>
    </lineage>
</organism>
<feature type="domain" description="TtsA-like Glycoside hydrolase family 108" evidence="1">
    <location>
        <begin position="11"/>
        <end position="86"/>
    </location>
</feature>
<evidence type="ECO:0000259" key="1">
    <source>
        <dbReference type="Pfam" id="PF05838"/>
    </source>
</evidence>
<dbReference type="EMBL" id="DTDV01000018">
    <property type="protein sequence ID" value="HGK24130.1"/>
    <property type="molecule type" value="Genomic_DNA"/>
</dbReference>
<gene>
    <name evidence="2" type="ORF">ENU78_06845</name>
</gene>
<dbReference type="InterPro" id="IPR023346">
    <property type="entry name" value="Lysozyme-like_dom_sf"/>
</dbReference>
<proteinExistence type="predicted"/>
<dbReference type="Pfam" id="PF05838">
    <property type="entry name" value="Glyco_hydro_108"/>
    <property type="match status" value="1"/>
</dbReference>
<dbReference type="Gene3D" id="1.20.141.10">
    <property type="entry name" value="Chitosanase, subunit A, domain 1"/>
    <property type="match status" value="1"/>
</dbReference>
<sequence length="153" mass="18080">MAEFNYGIIKEWILEIEGGYVNDPRDPGGETKFGISKRSYPDLDIKKITIEKAMEIYRKNFWDPLPLENLPFSVAFVIFDTSINTGKETALVLMKNVKYDPVKEPIKFVMKYLGLREKYYTRLANFNYFGRGWINRIAKLKDKFLELYDKEVR</sequence>
<evidence type="ECO:0000313" key="2">
    <source>
        <dbReference type="EMBL" id="HGK24130.1"/>
    </source>
</evidence>
<reference evidence="2" key="1">
    <citation type="journal article" date="2020" name="mSystems">
        <title>Genome- and Community-Level Interaction Insights into Carbon Utilization and Element Cycling Functions of Hydrothermarchaeota in Hydrothermal Sediment.</title>
        <authorList>
            <person name="Zhou Z."/>
            <person name="Liu Y."/>
            <person name="Xu W."/>
            <person name="Pan J."/>
            <person name="Luo Z.H."/>
            <person name="Li M."/>
        </authorList>
    </citation>
    <scope>NUCLEOTIDE SEQUENCE [LARGE SCALE GENOMIC DNA]</scope>
    <source>
        <strain evidence="2">SpSt-70</strain>
    </source>
</reference>
<dbReference type="AlphaFoldDB" id="A0A7V3ZJQ2"/>
<dbReference type="InterPro" id="IPR008565">
    <property type="entry name" value="TtsA-like_GH18_dom"/>
</dbReference>
<protein>
    <recommendedName>
        <fullName evidence="1">TtsA-like Glycoside hydrolase family 108 domain-containing protein</fullName>
    </recommendedName>
</protein>
<dbReference type="CDD" id="cd13926">
    <property type="entry name" value="N-acetylmuramidase_GH108"/>
    <property type="match status" value="1"/>
</dbReference>
<comment type="caution">
    <text evidence="2">The sequence shown here is derived from an EMBL/GenBank/DDBJ whole genome shotgun (WGS) entry which is preliminary data.</text>
</comment>
<name>A0A7V3ZJQ2_DICTH</name>
<accession>A0A7V3ZJQ2</accession>